<organism evidence="1 2">
    <name type="scientific">Aneurinibacillus danicus</name>
    <dbReference type="NCBI Taxonomy" id="267746"/>
    <lineage>
        <taxon>Bacteria</taxon>
        <taxon>Bacillati</taxon>
        <taxon>Bacillota</taxon>
        <taxon>Bacilli</taxon>
        <taxon>Bacillales</taxon>
        <taxon>Paenibacillaceae</taxon>
        <taxon>Aneurinibacillus group</taxon>
        <taxon>Aneurinibacillus</taxon>
    </lineage>
</organism>
<comment type="caution">
    <text evidence="1">The sequence shown here is derived from an EMBL/GenBank/DDBJ whole genome shotgun (WGS) entry which is preliminary data.</text>
</comment>
<gene>
    <name evidence="1" type="ORF">ADA01nite_10480</name>
</gene>
<evidence type="ECO:0000313" key="2">
    <source>
        <dbReference type="Proteomes" id="UP000321157"/>
    </source>
</evidence>
<accession>A0A511V6Q3</accession>
<keyword evidence="2" id="KW-1185">Reference proteome</keyword>
<protein>
    <submittedName>
        <fullName evidence="1">Uncharacterized protein</fullName>
    </submittedName>
</protein>
<sequence>MYNFINMPFKKGGEALVDLLYKGVNKPKRGWHLKRVFYISFWVSPFWGTASKTRIYNVKEIWTQK</sequence>
<dbReference type="Proteomes" id="UP000321157">
    <property type="component" value="Unassembled WGS sequence"/>
</dbReference>
<proteinExistence type="predicted"/>
<dbReference type="AlphaFoldDB" id="A0A511V6Q3"/>
<reference evidence="1 2" key="1">
    <citation type="submission" date="2019-07" db="EMBL/GenBank/DDBJ databases">
        <title>Whole genome shotgun sequence of Aneurinibacillus danicus NBRC 102444.</title>
        <authorList>
            <person name="Hosoyama A."/>
            <person name="Uohara A."/>
            <person name="Ohji S."/>
            <person name="Ichikawa N."/>
        </authorList>
    </citation>
    <scope>NUCLEOTIDE SEQUENCE [LARGE SCALE GENOMIC DNA]</scope>
    <source>
        <strain evidence="1 2">NBRC 102444</strain>
    </source>
</reference>
<evidence type="ECO:0000313" key="1">
    <source>
        <dbReference type="EMBL" id="GEN33588.1"/>
    </source>
</evidence>
<name>A0A511V6Q3_9BACL</name>
<dbReference type="EMBL" id="BJXX01000048">
    <property type="protein sequence ID" value="GEN33588.1"/>
    <property type="molecule type" value="Genomic_DNA"/>
</dbReference>